<feature type="non-terminal residue" evidence="1">
    <location>
        <position position="64"/>
    </location>
</feature>
<accession>A0A8J2E7Z2</accession>
<reference evidence="1" key="1">
    <citation type="submission" date="2021-04" db="EMBL/GenBank/DDBJ databases">
        <authorList>
            <person name="Chebbi M.A.C M."/>
        </authorList>
    </citation>
    <scope>NUCLEOTIDE SEQUENCE</scope>
</reference>
<dbReference type="Proteomes" id="UP000786811">
    <property type="component" value="Unassembled WGS sequence"/>
</dbReference>
<organism evidence="1 2">
    <name type="scientific">Cotesia congregata</name>
    <name type="common">Parasitoid wasp</name>
    <name type="synonym">Apanteles congregatus</name>
    <dbReference type="NCBI Taxonomy" id="51543"/>
    <lineage>
        <taxon>Eukaryota</taxon>
        <taxon>Metazoa</taxon>
        <taxon>Ecdysozoa</taxon>
        <taxon>Arthropoda</taxon>
        <taxon>Hexapoda</taxon>
        <taxon>Insecta</taxon>
        <taxon>Pterygota</taxon>
        <taxon>Neoptera</taxon>
        <taxon>Endopterygota</taxon>
        <taxon>Hymenoptera</taxon>
        <taxon>Apocrita</taxon>
        <taxon>Ichneumonoidea</taxon>
        <taxon>Braconidae</taxon>
        <taxon>Microgastrinae</taxon>
        <taxon>Cotesia</taxon>
    </lineage>
</organism>
<feature type="non-terminal residue" evidence="1">
    <location>
        <position position="1"/>
    </location>
</feature>
<gene>
    <name evidence="1" type="ORF">HICCMSTLAB_LOCUS20</name>
</gene>
<proteinExistence type="predicted"/>
<comment type="caution">
    <text evidence="1">The sequence shown here is derived from an EMBL/GenBank/DDBJ whole genome shotgun (WGS) entry which is preliminary data.</text>
</comment>
<dbReference type="AlphaFoldDB" id="A0A8J2E7Z2"/>
<name>A0A8J2E7Z2_COTCN</name>
<dbReference type="EMBL" id="CAJNRD030000115">
    <property type="protein sequence ID" value="CAG5070431.1"/>
    <property type="molecule type" value="Genomic_DNA"/>
</dbReference>
<protein>
    <submittedName>
        <fullName evidence="1">Uncharacterized protein</fullName>
    </submittedName>
</protein>
<sequence length="64" mass="7275">ILHFYDPFTTNADISFLKIYHSQVEIGHEGSEVFVTQRQWDTASSQSSFTTMGISLVRASFETD</sequence>
<evidence type="ECO:0000313" key="2">
    <source>
        <dbReference type="Proteomes" id="UP000786811"/>
    </source>
</evidence>
<keyword evidence="2" id="KW-1185">Reference proteome</keyword>
<evidence type="ECO:0000313" key="1">
    <source>
        <dbReference type="EMBL" id="CAG5070431.1"/>
    </source>
</evidence>
<dbReference type="OrthoDB" id="7700372at2759"/>